<dbReference type="InterPro" id="IPR035093">
    <property type="entry name" value="RelE/ParE_toxin_dom_sf"/>
</dbReference>
<evidence type="ECO:0008006" key="4">
    <source>
        <dbReference type="Google" id="ProtNLM"/>
    </source>
</evidence>
<dbReference type="EMBL" id="MSCM01000002">
    <property type="protein sequence ID" value="PQJ76498.1"/>
    <property type="molecule type" value="Genomic_DNA"/>
</dbReference>
<sequence>MATREIKWTYRAIKDKMAIYEYWIHKNKSISYPKKLESLFNEVMNLTAIFPEAGMQTEFDGIRIRVVRHFQLVYRITDSTIEVLTVWDSRQNPKKLKIK</sequence>
<dbReference type="InterPro" id="IPR007712">
    <property type="entry name" value="RelE/ParE_toxin"/>
</dbReference>
<dbReference type="OrthoDB" id="1098070at2"/>
<dbReference type="RefSeq" id="WP_105021807.1">
    <property type="nucleotide sequence ID" value="NZ_MSCM01000002.1"/>
</dbReference>
<evidence type="ECO:0000313" key="3">
    <source>
        <dbReference type="Proteomes" id="UP000239068"/>
    </source>
</evidence>
<name>A0A2S7WFU4_9FLAO</name>
<evidence type="ECO:0000256" key="1">
    <source>
        <dbReference type="ARBA" id="ARBA00022649"/>
    </source>
</evidence>
<dbReference type="AlphaFoldDB" id="A0A2S7WFU4"/>
<dbReference type="Pfam" id="PF05016">
    <property type="entry name" value="ParE_toxin"/>
    <property type="match status" value="1"/>
</dbReference>
<keyword evidence="1" id="KW-1277">Toxin-antitoxin system</keyword>
<dbReference type="Proteomes" id="UP000239068">
    <property type="component" value="Unassembled WGS sequence"/>
</dbReference>
<reference evidence="2 3" key="1">
    <citation type="submission" date="2016-12" db="EMBL/GenBank/DDBJ databases">
        <title>Trade-off between light-utilization and light-protection in marine flavobacteria.</title>
        <authorList>
            <person name="Kumagai Y."/>
            <person name="Yoshizawa S."/>
            <person name="Kogure K."/>
            <person name="Iwasaki W."/>
        </authorList>
    </citation>
    <scope>NUCLEOTIDE SEQUENCE [LARGE SCALE GENOMIC DNA]</scope>
    <source>
        <strain evidence="2 3">ATCC 43844</strain>
    </source>
</reference>
<accession>A0A2S7WFU4</accession>
<dbReference type="Gene3D" id="3.30.2310.20">
    <property type="entry name" value="RelE-like"/>
    <property type="match status" value="1"/>
</dbReference>
<protein>
    <recommendedName>
        <fullName evidence="4">Addiction module toxin RelE</fullName>
    </recommendedName>
</protein>
<keyword evidence="3" id="KW-1185">Reference proteome</keyword>
<gene>
    <name evidence="2" type="ORF">BTO16_11370</name>
</gene>
<proteinExistence type="predicted"/>
<evidence type="ECO:0000313" key="2">
    <source>
        <dbReference type="EMBL" id="PQJ76498.1"/>
    </source>
</evidence>
<comment type="caution">
    <text evidence="2">The sequence shown here is derived from an EMBL/GenBank/DDBJ whole genome shotgun (WGS) entry which is preliminary data.</text>
</comment>
<organism evidence="2 3">
    <name type="scientific">Polaribacter glomeratus</name>
    <dbReference type="NCBI Taxonomy" id="102"/>
    <lineage>
        <taxon>Bacteria</taxon>
        <taxon>Pseudomonadati</taxon>
        <taxon>Bacteroidota</taxon>
        <taxon>Flavobacteriia</taxon>
        <taxon>Flavobacteriales</taxon>
        <taxon>Flavobacteriaceae</taxon>
    </lineage>
</organism>